<reference evidence="2 3" key="1">
    <citation type="submission" date="2019-04" db="EMBL/GenBank/DDBJ databases">
        <title>Microbes associate with the intestines of laboratory mice.</title>
        <authorList>
            <person name="Navarre W."/>
            <person name="Wong E."/>
            <person name="Huang K."/>
            <person name="Tropini C."/>
            <person name="Ng K."/>
            <person name="Yu B."/>
        </authorList>
    </citation>
    <scope>NUCLEOTIDE SEQUENCE [LARGE SCALE GENOMIC DNA]</scope>
    <source>
        <strain evidence="2 3">NM22_B1</strain>
    </source>
</reference>
<evidence type="ECO:0008006" key="4">
    <source>
        <dbReference type="Google" id="ProtNLM"/>
    </source>
</evidence>
<dbReference type="Gene3D" id="1.10.10.60">
    <property type="entry name" value="Homeodomain-like"/>
    <property type="match status" value="1"/>
</dbReference>
<sequence length="68" mass="8148">EKEQMIEQKEQMIEQKEQMIEQKEQMIEQKEQMIRSMVKMLCNNGASINEISEQLGIPMEQIKQYIDS</sequence>
<dbReference type="EMBL" id="SRYJ01000056">
    <property type="protein sequence ID" value="TGY67684.1"/>
    <property type="molecule type" value="Genomic_DNA"/>
</dbReference>
<dbReference type="Proteomes" id="UP000310760">
    <property type="component" value="Unassembled WGS sequence"/>
</dbReference>
<feature type="non-terminal residue" evidence="2">
    <location>
        <position position="1"/>
    </location>
</feature>
<proteinExistence type="predicted"/>
<dbReference type="AlphaFoldDB" id="A0A4S2FG00"/>
<evidence type="ECO:0000256" key="1">
    <source>
        <dbReference type="SAM" id="Coils"/>
    </source>
</evidence>
<accession>A0A4S2FG00</accession>
<evidence type="ECO:0000313" key="3">
    <source>
        <dbReference type="Proteomes" id="UP000310760"/>
    </source>
</evidence>
<evidence type="ECO:0000313" key="2">
    <source>
        <dbReference type="EMBL" id="TGY67684.1"/>
    </source>
</evidence>
<organism evidence="2 3">
    <name type="scientific">Phocaeicola sartorii</name>
    <dbReference type="NCBI Taxonomy" id="671267"/>
    <lineage>
        <taxon>Bacteria</taxon>
        <taxon>Pseudomonadati</taxon>
        <taxon>Bacteroidota</taxon>
        <taxon>Bacteroidia</taxon>
        <taxon>Bacteroidales</taxon>
        <taxon>Bacteroidaceae</taxon>
        <taxon>Phocaeicola</taxon>
    </lineage>
</organism>
<keyword evidence="1" id="KW-0175">Coiled coil</keyword>
<name>A0A4S2FG00_9BACT</name>
<comment type="caution">
    <text evidence="2">The sequence shown here is derived from an EMBL/GenBank/DDBJ whole genome shotgun (WGS) entry which is preliminary data.</text>
</comment>
<gene>
    <name evidence="2" type="ORF">E5339_19340</name>
</gene>
<feature type="coiled-coil region" evidence="1">
    <location>
        <begin position="2"/>
        <end position="40"/>
    </location>
</feature>
<protein>
    <recommendedName>
        <fullName evidence="4">Transposase</fullName>
    </recommendedName>
</protein>